<sequence>MPVFPSHALKSSPIHRRLKKHPALFGVPFLLIMVGASFGLQSFTQTRYDLHSQKITQMTREQELGLDKNRKKFDVREEYFKLSAAGDEEWEPKRIARPKGLPEWGVPPEEPSQAPPVKD</sequence>
<name>A0ACB8T8B5_9AGAM</name>
<reference evidence="1" key="2">
    <citation type="journal article" date="2022" name="New Phytol.">
        <title>Evolutionary transition to the ectomycorrhizal habit in the genomes of a hyperdiverse lineage of mushroom-forming fungi.</title>
        <authorList>
            <person name="Looney B."/>
            <person name="Miyauchi S."/>
            <person name="Morin E."/>
            <person name="Drula E."/>
            <person name="Courty P.E."/>
            <person name="Kohler A."/>
            <person name="Kuo A."/>
            <person name="LaButti K."/>
            <person name="Pangilinan J."/>
            <person name="Lipzen A."/>
            <person name="Riley R."/>
            <person name="Andreopoulos W."/>
            <person name="He G."/>
            <person name="Johnson J."/>
            <person name="Nolan M."/>
            <person name="Tritt A."/>
            <person name="Barry K.W."/>
            <person name="Grigoriev I.V."/>
            <person name="Nagy L.G."/>
            <person name="Hibbett D."/>
            <person name="Henrissat B."/>
            <person name="Matheny P.B."/>
            <person name="Labbe J."/>
            <person name="Martin F.M."/>
        </authorList>
    </citation>
    <scope>NUCLEOTIDE SEQUENCE</scope>
    <source>
        <strain evidence="1">HHB10654</strain>
    </source>
</reference>
<evidence type="ECO:0000313" key="2">
    <source>
        <dbReference type="Proteomes" id="UP000814140"/>
    </source>
</evidence>
<gene>
    <name evidence="1" type="ORF">BV25DRAFT_245123</name>
</gene>
<reference evidence="1" key="1">
    <citation type="submission" date="2021-03" db="EMBL/GenBank/DDBJ databases">
        <authorList>
            <consortium name="DOE Joint Genome Institute"/>
            <person name="Ahrendt S."/>
            <person name="Looney B.P."/>
            <person name="Miyauchi S."/>
            <person name="Morin E."/>
            <person name="Drula E."/>
            <person name="Courty P.E."/>
            <person name="Chicoki N."/>
            <person name="Fauchery L."/>
            <person name="Kohler A."/>
            <person name="Kuo A."/>
            <person name="Labutti K."/>
            <person name="Pangilinan J."/>
            <person name="Lipzen A."/>
            <person name="Riley R."/>
            <person name="Andreopoulos W."/>
            <person name="He G."/>
            <person name="Johnson J."/>
            <person name="Barry K.W."/>
            <person name="Grigoriev I.V."/>
            <person name="Nagy L."/>
            <person name="Hibbett D."/>
            <person name="Henrissat B."/>
            <person name="Matheny P.B."/>
            <person name="Labbe J."/>
            <person name="Martin F."/>
        </authorList>
    </citation>
    <scope>NUCLEOTIDE SEQUENCE</scope>
    <source>
        <strain evidence="1">HHB10654</strain>
    </source>
</reference>
<dbReference type="EMBL" id="MU277198">
    <property type="protein sequence ID" value="KAI0064510.1"/>
    <property type="molecule type" value="Genomic_DNA"/>
</dbReference>
<organism evidence="1 2">
    <name type="scientific">Artomyces pyxidatus</name>
    <dbReference type="NCBI Taxonomy" id="48021"/>
    <lineage>
        <taxon>Eukaryota</taxon>
        <taxon>Fungi</taxon>
        <taxon>Dikarya</taxon>
        <taxon>Basidiomycota</taxon>
        <taxon>Agaricomycotina</taxon>
        <taxon>Agaricomycetes</taxon>
        <taxon>Russulales</taxon>
        <taxon>Auriscalpiaceae</taxon>
        <taxon>Artomyces</taxon>
    </lineage>
</organism>
<protein>
    <submittedName>
        <fullName evidence="1">Uncharacterized protein</fullName>
    </submittedName>
</protein>
<comment type="caution">
    <text evidence="1">The sequence shown here is derived from an EMBL/GenBank/DDBJ whole genome shotgun (WGS) entry which is preliminary data.</text>
</comment>
<dbReference type="Proteomes" id="UP000814140">
    <property type="component" value="Unassembled WGS sequence"/>
</dbReference>
<evidence type="ECO:0000313" key="1">
    <source>
        <dbReference type="EMBL" id="KAI0064510.1"/>
    </source>
</evidence>
<keyword evidence="2" id="KW-1185">Reference proteome</keyword>
<accession>A0ACB8T8B5</accession>
<proteinExistence type="predicted"/>